<dbReference type="Pfam" id="PF02583">
    <property type="entry name" value="Trns_repr_metal"/>
    <property type="match status" value="1"/>
</dbReference>
<comment type="caution">
    <text evidence="3">The sequence shown here is derived from an EMBL/GenBank/DDBJ whole genome shotgun (WGS) entry which is preliminary data.</text>
</comment>
<dbReference type="AlphaFoldDB" id="A0A921JRK7"/>
<dbReference type="GO" id="GO:0046872">
    <property type="term" value="F:metal ion binding"/>
    <property type="evidence" value="ECO:0007669"/>
    <property type="project" value="InterPro"/>
</dbReference>
<dbReference type="PANTHER" id="PTHR33677:SF3">
    <property type="entry name" value="COPPER-SENSING TRANSCRIPTIONAL REPRESSOR RICR"/>
    <property type="match status" value="1"/>
</dbReference>
<sequence>MTTSTDTTAPSCHAHGYTPEKSAYLRRLKLIEGQARGIARMVEEDQYCIDILTQVSAITSALKAVSLGLLNDHLSHCVVDAARKGGPESDEKIEEAMQAIKRLVK</sequence>
<protein>
    <submittedName>
        <fullName evidence="3">Metal-sensitive transcriptional regulator</fullName>
    </submittedName>
</protein>
<gene>
    <name evidence="3" type="ORF">K8V15_11730</name>
</gene>
<dbReference type="CDD" id="cd10148">
    <property type="entry name" value="CsoR-like_DUF156"/>
    <property type="match status" value="1"/>
</dbReference>
<dbReference type="InterPro" id="IPR038390">
    <property type="entry name" value="Metal_Tscrpt_repr_sf"/>
</dbReference>
<comment type="similarity">
    <text evidence="1">Belongs to the CsoR family.</text>
</comment>
<reference evidence="3" key="1">
    <citation type="journal article" date="2021" name="PeerJ">
        <title>Extensive microbial diversity within the chicken gut microbiome revealed by metagenomics and culture.</title>
        <authorList>
            <person name="Gilroy R."/>
            <person name="Ravi A."/>
            <person name="Getino M."/>
            <person name="Pursley I."/>
            <person name="Horton D.L."/>
            <person name="Alikhan N.F."/>
            <person name="Baker D."/>
            <person name="Gharbi K."/>
            <person name="Hall N."/>
            <person name="Watson M."/>
            <person name="Adriaenssens E.M."/>
            <person name="Foster-Nyarko E."/>
            <person name="Jarju S."/>
            <person name="Secka A."/>
            <person name="Antonio M."/>
            <person name="Oren A."/>
            <person name="Chaudhuri R.R."/>
            <person name="La Ragione R."/>
            <person name="Hildebrand F."/>
            <person name="Pallen M.J."/>
        </authorList>
    </citation>
    <scope>NUCLEOTIDE SEQUENCE</scope>
    <source>
        <strain evidence="3">ChiGjej3B3-7470</strain>
    </source>
</reference>
<accession>A0A921JRK7</accession>
<evidence type="ECO:0000256" key="2">
    <source>
        <dbReference type="ARBA" id="ARBA00023008"/>
    </source>
</evidence>
<evidence type="ECO:0000313" key="3">
    <source>
        <dbReference type="EMBL" id="HJE52624.1"/>
    </source>
</evidence>
<dbReference type="GO" id="GO:0003677">
    <property type="term" value="F:DNA binding"/>
    <property type="evidence" value="ECO:0007669"/>
    <property type="project" value="InterPro"/>
</dbReference>
<reference evidence="3" key="2">
    <citation type="submission" date="2021-09" db="EMBL/GenBank/DDBJ databases">
        <authorList>
            <person name="Gilroy R."/>
        </authorList>
    </citation>
    <scope>NUCLEOTIDE SEQUENCE</scope>
    <source>
        <strain evidence="3">ChiGjej3B3-7470</strain>
    </source>
</reference>
<proteinExistence type="inferred from homology"/>
<name>A0A921JRK7_9ACTN</name>
<evidence type="ECO:0000256" key="1">
    <source>
        <dbReference type="ARBA" id="ARBA00005428"/>
    </source>
</evidence>
<dbReference type="Gene3D" id="1.20.58.1000">
    <property type="entry name" value="Metal-sensitive repressor, helix protomer"/>
    <property type="match status" value="1"/>
</dbReference>
<dbReference type="GO" id="GO:0045892">
    <property type="term" value="P:negative regulation of DNA-templated transcription"/>
    <property type="evidence" value="ECO:0007669"/>
    <property type="project" value="UniProtKB-ARBA"/>
</dbReference>
<dbReference type="EMBL" id="DYZF01000293">
    <property type="protein sequence ID" value="HJE52624.1"/>
    <property type="molecule type" value="Genomic_DNA"/>
</dbReference>
<organism evidence="3 4">
    <name type="scientific">Tessaracoccus flavescens</name>
    <dbReference type="NCBI Taxonomy" id="399497"/>
    <lineage>
        <taxon>Bacteria</taxon>
        <taxon>Bacillati</taxon>
        <taxon>Actinomycetota</taxon>
        <taxon>Actinomycetes</taxon>
        <taxon>Propionibacteriales</taxon>
        <taxon>Propionibacteriaceae</taxon>
        <taxon>Tessaracoccus</taxon>
    </lineage>
</organism>
<evidence type="ECO:0000313" key="4">
    <source>
        <dbReference type="Proteomes" id="UP000712713"/>
    </source>
</evidence>
<keyword evidence="2" id="KW-0186">Copper</keyword>
<dbReference type="InterPro" id="IPR003735">
    <property type="entry name" value="Metal_Tscrpt_repr"/>
</dbReference>
<dbReference type="PANTHER" id="PTHR33677">
    <property type="entry name" value="TRANSCRIPTIONAL REPRESSOR FRMR-RELATED"/>
    <property type="match status" value="1"/>
</dbReference>
<dbReference type="Proteomes" id="UP000712713">
    <property type="component" value="Unassembled WGS sequence"/>
</dbReference>